<proteinExistence type="predicted"/>
<feature type="non-terminal residue" evidence="1">
    <location>
        <position position="1"/>
    </location>
</feature>
<gene>
    <name evidence="1" type="ORF">EV420DRAFT_1220136</name>
</gene>
<organism evidence="1 2">
    <name type="scientific">Armillaria tabescens</name>
    <name type="common">Ringless honey mushroom</name>
    <name type="synonym">Agaricus tabescens</name>
    <dbReference type="NCBI Taxonomy" id="1929756"/>
    <lineage>
        <taxon>Eukaryota</taxon>
        <taxon>Fungi</taxon>
        <taxon>Dikarya</taxon>
        <taxon>Basidiomycota</taxon>
        <taxon>Agaricomycotina</taxon>
        <taxon>Agaricomycetes</taxon>
        <taxon>Agaricomycetidae</taxon>
        <taxon>Agaricales</taxon>
        <taxon>Marasmiineae</taxon>
        <taxon>Physalacriaceae</taxon>
        <taxon>Desarmillaria</taxon>
    </lineage>
</organism>
<dbReference type="SUPFAM" id="SSF53098">
    <property type="entry name" value="Ribonuclease H-like"/>
    <property type="match status" value="1"/>
</dbReference>
<dbReference type="GeneID" id="85349995"/>
<dbReference type="RefSeq" id="XP_060322863.1">
    <property type="nucleotide sequence ID" value="XM_060466447.1"/>
</dbReference>
<evidence type="ECO:0000313" key="1">
    <source>
        <dbReference type="EMBL" id="KAK0438183.1"/>
    </source>
</evidence>
<evidence type="ECO:0008006" key="3">
    <source>
        <dbReference type="Google" id="ProtNLM"/>
    </source>
</evidence>
<dbReference type="AlphaFoldDB" id="A0AA39MLD7"/>
<feature type="non-terminal residue" evidence="1">
    <location>
        <position position="120"/>
    </location>
</feature>
<reference evidence="1" key="1">
    <citation type="submission" date="2023-06" db="EMBL/GenBank/DDBJ databases">
        <authorList>
            <consortium name="Lawrence Berkeley National Laboratory"/>
            <person name="Ahrendt S."/>
            <person name="Sahu N."/>
            <person name="Indic B."/>
            <person name="Wong-Bajracharya J."/>
            <person name="Merenyi Z."/>
            <person name="Ke H.-M."/>
            <person name="Monk M."/>
            <person name="Kocsube S."/>
            <person name="Drula E."/>
            <person name="Lipzen A."/>
            <person name="Balint B."/>
            <person name="Henrissat B."/>
            <person name="Andreopoulos B."/>
            <person name="Martin F.M."/>
            <person name="Harder C.B."/>
            <person name="Rigling D."/>
            <person name="Ford K.L."/>
            <person name="Foster G.D."/>
            <person name="Pangilinan J."/>
            <person name="Papanicolaou A."/>
            <person name="Barry K."/>
            <person name="LaButti K."/>
            <person name="Viragh M."/>
            <person name="Koriabine M."/>
            <person name="Yan M."/>
            <person name="Riley R."/>
            <person name="Champramary S."/>
            <person name="Plett K.L."/>
            <person name="Tsai I.J."/>
            <person name="Slot J."/>
            <person name="Sipos G."/>
            <person name="Plett J."/>
            <person name="Nagy L.G."/>
            <person name="Grigoriev I.V."/>
        </authorList>
    </citation>
    <scope>NUCLEOTIDE SEQUENCE</scope>
    <source>
        <strain evidence="1">CCBAS 213</strain>
    </source>
</reference>
<evidence type="ECO:0000313" key="2">
    <source>
        <dbReference type="Proteomes" id="UP001175211"/>
    </source>
</evidence>
<protein>
    <recommendedName>
        <fullName evidence="3">HAT C-terminal dimerisation domain-containing protein</fullName>
    </recommendedName>
</protein>
<sequence length="120" mass="13681">DLHAFELSRDEWKAVQDLCDVLKVLKDATLYFSRSGIPSLATVIPAMDVIDKVFATAAVNDTKFSAPIRASLLVAKQTLNQYYHLTDDSDLYRIAMILHPVHKLVYFEKANWEPIWIDEA</sequence>
<dbReference type="Proteomes" id="UP001175211">
    <property type="component" value="Unassembled WGS sequence"/>
</dbReference>
<comment type="caution">
    <text evidence="1">The sequence shown here is derived from an EMBL/GenBank/DDBJ whole genome shotgun (WGS) entry which is preliminary data.</text>
</comment>
<keyword evidence="2" id="KW-1185">Reference proteome</keyword>
<name>A0AA39MLD7_ARMTA</name>
<dbReference type="InterPro" id="IPR012337">
    <property type="entry name" value="RNaseH-like_sf"/>
</dbReference>
<accession>A0AA39MLD7</accession>
<dbReference type="EMBL" id="JAUEPS010000100">
    <property type="protein sequence ID" value="KAK0438183.1"/>
    <property type="molecule type" value="Genomic_DNA"/>
</dbReference>